<dbReference type="Proteomes" id="UP000789831">
    <property type="component" value="Unassembled WGS sequence"/>
</dbReference>
<comment type="caution">
    <text evidence="2">The sequence shown here is derived from an EMBL/GenBank/DDBJ whole genome shotgun (WGS) entry which is preliminary data.</text>
</comment>
<dbReference type="EMBL" id="CAJVPL010002151">
    <property type="protein sequence ID" value="CAG8600868.1"/>
    <property type="molecule type" value="Genomic_DNA"/>
</dbReference>
<name>A0A9N9CI55_9GLOM</name>
<protein>
    <submittedName>
        <fullName evidence="2">9920_t:CDS:1</fullName>
    </submittedName>
</protein>
<dbReference type="AlphaFoldDB" id="A0A9N9CI55"/>
<dbReference type="OrthoDB" id="2310995at2759"/>
<evidence type="ECO:0000313" key="3">
    <source>
        <dbReference type="Proteomes" id="UP000789831"/>
    </source>
</evidence>
<sequence>MNSSKRSKRNQYAQRKFDMFDGFDHVYYRPSKSRGHVFKSIVAAKEAGFIDLINFRLTRCKIERLLQENESTIGLDNLPKLYFERFNRVLVYDGKLSKALKCSMPKLNFEDWGRMIVSLKPQQQTVDAQFETQSQQQLEPQQIEYNEKHGTFNNDNNTCGIDFTSCGEYNTNSMTSIFSPEMPQSSSSPYIDQGSLPYDPNNPTCDEIFKIDQNEASSSSLPARMNEDSGESSNCHITQSSSSQSSVQNRDDTDLKIYSECCCHQSENQIWLHPAISVQNNQTMQNCSHDQDLHPSDSEIADCDYIKENDGRNENVDMFDELTELQQTIIELLLWD</sequence>
<gene>
    <name evidence="2" type="ORF">AGERDE_LOCUS9095</name>
</gene>
<proteinExistence type="predicted"/>
<evidence type="ECO:0000256" key="1">
    <source>
        <dbReference type="SAM" id="MobiDB-lite"/>
    </source>
</evidence>
<accession>A0A9N9CI55</accession>
<reference evidence="2" key="1">
    <citation type="submission" date="2021-06" db="EMBL/GenBank/DDBJ databases">
        <authorList>
            <person name="Kallberg Y."/>
            <person name="Tangrot J."/>
            <person name="Rosling A."/>
        </authorList>
    </citation>
    <scope>NUCLEOTIDE SEQUENCE</scope>
    <source>
        <strain evidence="2">MT106</strain>
    </source>
</reference>
<evidence type="ECO:0000313" key="2">
    <source>
        <dbReference type="EMBL" id="CAG8600868.1"/>
    </source>
</evidence>
<keyword evidence="3" id="KW-1185">Reference proteome</keyword>
<organism evidence="2 3">
    <name type="scientific">Ambispora gerdemannii</name>
    <dbReference type="NCBI Taxonomy" id="144530"/>
    <lineage>
        <taxon>Eukaryota</taxon>
        <taxon>Fungi</taxon>
        <taxon>Fungi incertae sedis</taxon>
        <taxon>Mucoromycota</taxon>
        <taxon>Glomeromycotina</taxon>
        <taxon>Glomeromycetes</taxon>
        <taxon>Archaeosporales</taxon>
        <taxon>Ambisporaceae</taxon>
        <taxon>Ambispora</taxon>
    </lineage>
</organism>
<feature type="compositionally biased region" description="Polar residues" evidence="1">
    <location>
        <begin position="177"/>
        <end position="190"/>
    </location>
</feature>
<feature type="region of interest" description="Disordered" evidence="1">
    <location>
        <begin position="177"/>
        <end position="250"/>
    </location>
</feature>